<dbReference type="PROSITE" id="PS50072">
    <property type="entry name" value="CSA_PPIASE_2"/>
    <property type="match status" value="1"/>
</dbReference>
<dbReference type="Pfam" id="PF00160">
    <property type="entry name" value="Pro_isomerase"/>
    <property type="match status" value="1"/>
</dbReference>
<dbReference type="Gene3D" id="2.40.100.10">
    <property type="entry name" value="Cyclophilin-like"/>
    <property type="match status" value="1"/>
</dbReference>
<dbReference type="GO" id="GO:0005737">
    <property type="term" value="C:cytoplasm"/>
    <property type="evidence" value="ECO:0007669"/>
    <property type="project" value="TreeGrafter"/>
</dbReference>
<dbReference type="InterPro" id="IPR019734">
    <property type="entry name" value="TPR_rpt"/>
</dbReference>
<evidence type="ECO:0000256" key="3">
    <source>
        <dbReference type="ARBA" id="ARBA00023235"/>
    </source>
</evidence>
<dbReference type="PROSITE" id="PS00170">
    <property type="entry name" value="CSA_PPIASE_1"/>
    <property type="match status" value="1"/>
</dbReference>
<evidence type="ECO:0000256" key="1">
    <source>
        <dbReference type="ARBA" id="ARBA00013194"/>
    </source>
</evidence>
<dbReference type="SMART" id="SM00028">
    <property type="entry name" value="TPR"/>
    <property type="match status" value="3"/>
</dbReference>
<feature type="domain" description="PPIase cyclophilin-type" evidence="6">
    <location>
        <begin position="9"/>
        <end position="172"/>
    </location>
</feature>
<keyword evidence="4" id="KW-0802">TPR repeat</keyword>
<evidence type="ECO:0000256" key="2">
    <source>
        <dbReference type="ARBA" id="ARBA00023110"/>
    </source>
</evidence>
<dbReference type="SUPFAM" id="SSF48452">
    <property type="entry name" value="TPR-like"/>
    <property type="match status" value="1"/>
</dbReference>
<name>A0AAN7U3X5_9MYCE</name>
<feature type="compositionally biased region" description="Basic and acidic residues" evidence="5">
    <location>
        <begin position="181"/>
        <end position="192"/>
    </location>
</feature>
<dbReference type="InterPro" id="IPR011990">
    <property type="entry name" value="TPR-like_helical_dom_sf"/>
</dbReference>
<dbReference type="InterPro" id="IPR002130">
    <property type="entry name" value="Cyclophilin-type_PPIase_dom"/>
</dbReference>
<evidence type="ECO:0000313" key="7">
    <source>
        <dbReference type="EMBL" id="KAK5581337.1"/>
    </source>
</evidence>
<dbReference type="EC" id="5.2.1.8" evidence="1"/>
<feature type="repeat" description="TPR" evidence="4">
    <location>
        <begin position="253"/>
        <end position="286"/>
    </location>
</feature>
<sequence>MSSENKRVYFDVEIGGKKAGRIVMELFFDKTPKTAENFRALCTGEKGIGKSGKPLSYKGSGFHRVIKQFMIQGGDFTAGNGTGGESIYGEKFDDENFIAKHTKAGLLSMANSGPGTNGSQFFITTINTPHLDGKHVVFGKVIKGMSVVREIENQPTVSDKPNNDCIIVDCGELKDGEDDGVPEKTGDDKWEEYPEDDNVEGDEANLKVGEAIKNIGNNYFKEGKSTEAIAKYTKALRYLDCCSNIDGLKNVQTICYNNMAQCYLKEKKGSEALNAAQKALQLSPSDIKALFRKAKALTLTGDYEDAVKDLNTIIEKDPENKDAKIELQRIQKLQKANDAKSAKAFSKLFSDD</sequence>
<feature type="repeat" description="TPR" evidence="4">
    <location>
        <begin position="287"/>
        <end position="320"/>
    </location>
</feature>
<dbReference type="InterPro" id="IPR020892">
    <property type="entry name" value="Cyclophilin-type_PPIase_CS"/>
</dbReference>
<keyword evidence="2" id="KW-0697">Rotamase</keyword>
<dbReference type="PROSITE" id="PS50005">
    <property type="entry name" value="TPR"/>
    <property type="match status" value="2"/>
</dbReference>
<dbReference type="EMBL" id="JAVFKY010000002">
    <property type="protein sequence ID" value="KAK5581337.1"/>
    <property type="molecule type" value="Genomic_DNA"/>
</dbReference>
<dbReference type="CDD" id="cd01926">
    <property type="entry name" value="cyclophilin_ABH_like"/>
    <property type="match status" value="1"/>
</dbReference>
<keyword evidence="3" id="KW-0413">Isomerase</keyword>
<accession>A0AAN7U3X5</accession>
<dbReference type="PRINTS" id="PR00153">
    <property type="entry name" value="CSAPPISMRASE"/>
</dbReference>
<dbReference type="PANTHER" id="PTHR11071:SF496">
    <property type="entry name" value="TETRATRICOPEPTIDE-LIKE HELICAL DOMAIN-CONTAINING PROTEIN"/>
    <property type="match status" value="1"/>
</dbReference>
<dbReference type="GO" id="GO:0003755">
    <property type="term" value="F:peptidyl-prolyl cis-trans isomerase activity"/>
    <property type="evidence" value="ECO:0007669"/>
    <property type="project" value="UniProtKB-KW"/>
</dbReference>
<dbReference type="PANTHER" id="PTHR11071">
    <property type="entry name" value="PEPTIDYL-PROLYL CIS-TRANS ISOMERASE"/>
    <property type="match status" value="1"/>
</dbReference>
<organism evidence="7 8">
    <name type="scientific">Dictyostelium firmibasis</name>
    <dbReference type="NCBI Taxonomy" id="79012"/>
    <lineage>
        <taxon>Eukaryota</taxon>
        <taxon>Amoebozoa</taxon>
        <taxon>Evosea</taxon>
        <taxon>Eumycetozoa</taxon>
        <taxon>Dictyostelia</taxon>
        <taxon>Dictyosteliales</taxon>
        <taxon>Dictyosteliaceae</taxon>
        <taxon>Dictyostelium</taxon>
    </lineage>
</organism>
<evidence type="ECO:0000256" key="5">
    <source>
        <dbReference type="SAM" id="MobiDB-lite"/>
    </source>
</evidence>
<dbReference type="InterPro" id="IPR029000">
    <property type="entry name" value="Cyclophilin-like_dom_sf"/>
</dbReference>
<comment type="caution">
    <text evidence="7">The sequence shown here is derived from an EMBL/GenBank/DDBJ whole genome shotgun (WGS) entry which is preliminary data.</text>
</comment>
<evidence type="ECO:0000256" key="4">
    <source>
        <dbReference type="PROSITE-ProRule" id="PRU00339"/>
    </source>
</evidence>
<dbReference type="Pfam" id="PF14559">
    <property type="entry name" value="TPR_19"/>
    <property type="match status" value="1"/>
</dbReference>
<dbReference type="GO" id="GO:0016018">
    <property type="term" value="F:cyclosporin A binding"/>
    <property type="evidence" value="ECO:0007669"/>
    <property type="project" value="TreeGrafter"/>
</dbReference>
<keyword evidence="8" id="KW-1185">Reference proteome</keyword>
<dbReference type="GO" id="GO:0006457">
    <property type="term" value="P:protein folding"/>
    <property type="evidence" value="ECO:0007669"/>
    <property type="project" value="InterPro"/>
</dbReference>
<dbReference type="Proteomes" id="UP001344447">
    <property type="component" value="Unassembled WGS sequence"/>
</dbReference>
<evidence type="ECO:0000313" key="8">
    <source>
        <dbReference type="Proteomes" id="UP001344447"/>
    </source>
</evidence>
<protein>
    <recommendedName>
        <fullName evidence="1">peptidylprolyl isomerase</fullName>
        <ecNumber evidence="1">5.2.1.8</ecNumber>
    </recommendedName>
</protein>
<evidence type="ECO:0000259" key="6">
    <source>
        <dbReference type="PROSITE" id="PS50072"/>
    </source>
</evidence>
<reference evidence="7 8" key="1">
    <citation type="submission" date="2023-11" db="EMBL/GenBank/DDBJ databases">
        <title>Dfirmibasis_genome.</title>
        <authorList>
            <person name="Edelbroek B."/>
            <person name="Kjellin J."/>
            <person name="Jerlstrom-Hultqvist J."/>
            <person name="Soderbom F."/>
        </authorList>
    </citation>
    <scope>NUCLEOTIDE SEQUENCE [LARGE SCALE GENOMIC DNA]</scope>
    <source>
        <strain evidence="7 8">TNS-C-14</strain>
    </source>
</reference>
<proteinExistence type="predicted"/>
<dbReference type="AlphaFoldDB" id="A0AAN7U3X5"/>
<feature type="region of interest" description="Disordered" evidence="5">
    <location>
        <begin position="176"/>
        <end position="200"/>
    </location>
</feature>
<dbReference type="SUPFAM" id="SSF50891">
    <property type="entry name" value="Cyclophilin-like"/>
    <property type="match status" value="1"/>
</dbReference>
<gene>
    <name evidence="7" type="ORF">RB653_001369</name>
</gene>
<dbReference type="Gene3D" id="1.25.40.10">
    <property type="entry name" value="Tetratricopeptide repeat domain"/>
    <property type="match status" value="1"/>
</dbReference>
<dbReference type="FunFam" id="2.40.100.10:FF:000009">
    <property type="entry name" value="Peptidyl-prolyl cis-trans isomerase D"/>
    <property type="match status" value="1"/>
</dbReference>